<gene>
    <name evidence="8" type="ORF">PV327_002437</name>
</gene>
<dbReference type="Pfam" id="PF01176">
    <property type="entry name" value="eIF-1a"/>
    <property type="match status" value="1"/>
</dbReference>
<reference evidence="8" key="1">
    <citation type="journal article" date="2023" name="bioRxiv">
        <title>Scaffold-level genome assemblies of two parasitoid biocontrol wasps reveal the parthenogenesis mechanism and an associated novel virus.</title>
        <authorList>
            <person name="Inwood S."/>
            <person name="Skelly J."/>
            <person name="Guhlin J."/>
            <person name="Harrop T."/>
            <person name="Goldson S."/>
            <person name="Dearden P."/>
        </authorList>
    </citation>
    <scope>NUCLEOTIDE SEQUENCE</scope>
    <source>
        <strain evidence="8">Lincoln</strain>
        <tissue evidence="8">Whole body</tissue>
    </source>
</reference>
<keyword evidence="3" id="KW-0694">RNA-binding</keyword>
<feature type="compositionally biased region" description="Polar residues" evidence="6">
    <location>
        <begin position="129"/>
        <end position="138"/>
    </location>
</feature>
<comment type="caution">
    <text evidence="8">The sequence shown here is derived from an EMBL/GenBank/DDBJ whole genome shotgun (WGS) entry which is preliminary data.</text>
</comment>
<sequence>MSKATKRKHVTKEVEENISVPTESQTIVQLVQSRGNNLHEVIDCFDVRYLASMPVKFRRNVWVKQGNYVLVEPIAEGDKVKAEIVKILTKDHIKFYRAQNVWPNKFDKQCESQDTTNYDEDDEIFVNTNRNPNMCSNLSDESSSSEESE</sequence>
<evidence type="ECO:0000256" key="2">
    <source>
        <dbReference type="ARBA" id="ARBA00020989"/>
    </source>
</evidence>
<dbReference type="InterPro" id="IPR001253">
    <property type="entry name" value="TIF_eIF-1A"/>
</dbReference>
<keyword evidence="9" id="KW-1185">Reference proteome</keyword>
<dbReference type="PANTHER" id="PTHR21641">
    <property type="entry name" value="TRANSLATION INITIATION FACTOR-RELATED"/>
    <property type="match status" value="1"/>
</dbReference>
<dbReference type="AlphaFoldDB" id="A0AA39FFK8"/>
<dbReference type="GO" id="GO:0003743">
    <property type="term" value="F:translation initiation factor activity"/>
    <property type="evidence" value="ECO:0007669"/>
    <property type="project" value="UniProtKB-UniRule"/>
</dbReference>
<comment type="similarity">
    <text evidence="1">Belongs to the EIF1AD family.</text>
</comment>
<organism evidence="8 9">
    <name type="scientific">Microctonus hyperodae</name>
    <name type="common">Parasitoid wasp</name>
    <dbReference type="NCBI Taxonomy" id="165561"/>
    <lineage>
        <taxon>Eukaryota</taxon>
        <taxon>Metazoa</taxon>
        <taxon>Ecdysozoa</taxon>
        <taxon>Arthropoda</taxon>
        <taxon>Hexapoda</taxon>
        <taxon>Insecta</taxon>
        <taxon>Pterygota</taxon>
        <taxon>Neoptera</taxon>
        <taxon>Endopterygota</taxon>
        <taxon>Hymenoptera</taxon>
        <taxon>Apocrita</taxon>
        <taxon>Ichneumonoidea</taxon>
        <taxon>Braconidae</taxon>
        <taxon>Euphorinae</taxon>
        <taxon>Microctonus</taxon>
    </lineage>
</organism>
<dbReference type="SUPFAM" id="SSF50249">
    <property type="entry name" value="Nucleic acid-binding proteins"/>
    <property type="match status" value="1"/>
</dbReference>
<proteinExistence type="inferred from homology"/>
<dbReference type="InterPro" id="IPR006196">
    <property type="entry name" value="RNA-binding_domain_S1_IF1"/>
</dbReference>
<keyword evidence="5" id="KW-0396">Initiation factor</keyword>
<dbReference type="EMBL" id="JAQQBR010001831">
    <property type="protein sequence ID" value="KAK0168660.1"/>
    <property type="molecule type" value="Genomic_DNA"/>
</dbReference>
<evidence type="ECO:0000256" key="3">
    <source>
        <dbReference type="ARBA" id="ARBA00022884"/>
    </source>
</evidence>
<feature type="domain" description="S1-like" evidence="7">
    <location>
        <begin position="5"/>
        <end position="89"/>
    </location>
</feature>
<evidence type="ECO:0000313" key="8">
    <source>
        <dbReference type="EMBL" id="KAK0168660.1"/>
    </source>
</evidence>
<dbReference type="PROSITE" id="PS50832">
    <property type="entry name" value="S1_IF1_TYPE"/>
    <property type="match status" value="1"/>
</dbReference>
<dbReference type="Gene3D" id="2.40.50.140">
    <property type="entry name" value="Nucleic acid-binding proteins"/>
    <property type="match status" value="1"/>
</dbReference>
<evidence type="ECO:0000256" key="5">
    <source>
        <dbReference type="PROSITE-ProRule" id="PRU00181"/>
    </source>
</evidence>
<dbReference type="Proteomes" id="UP001168972">
    <property type="component" value="Unassembled WGS sequence"/>
</dbReference>
<dbReference type="GO" id="GO:0005634">
    <property type="term" value="C:nucleus"/>
    <property type="evidence" value="ECO:0007669"/>
    <property type="project" value="TreeGrafter"/>
</dbReference>
<evidence type="ECO:0000256" key="6">
    <source>
        <dbReference type="SAM" id="MobiDB-lite"/>
    </source>
</evidence>
<evidence type="ECO:0000256" key="4">
    <source>
        <dbReference type="ARBA" id="ARBA00031998"/>
    </source>
</evidence>
<name>A0AA39FFK8_MICHY</name>
<evidence type="ECO:0000313" key="9">
    <source>
        <dbReference type="Proteomes" id="UP001168972"/>
    </source>
</evidence>
<dbReference type="InterPro" id="IPR039294">
    <property type="entry name" value="EIF1AD"/>
</dbReference>
<evidence type="ECO:0000259" key="7">
    <source>
        <dbReference type="PROSITE" id="PS50832"/>
    </source>
</evidence>
<feature type="region of interest" description="Disordered" evidence="6">
    <location>
        <begin position="129"/>
        <end position="149"/>
    </location>
</feature>
<dbReference type="GO" id="GO:0003723">
    <property type="term" value="F:RNA binding"/>
    <property type="evidence" value="ECO:0007669"/>
    <property type="project" value="UniProtKB-KW"/>
</dbReference>
<dbReference type="InterPro" id="IPR012340">
    <property type="entry name" value="NA-bd_OB-fold"/>
</dbReference>
<dbReference type="SMART" id="SM00652">
    <property type="entry name" value="eIF1a"/>
    <property type="match status" value="1"/>
</dbReference>
<protein>
    <recommendedName>
        <fullName evidence="2">Probable RNA-binding protein EIF1AD</fullName>
    </recommendedName>
    <alternativeName>
        <fullName evidence="4">Eukaryotic translation initiation factor 1A domain-containing protein</fullName>
    </alternativeName>
</protein>
<dbReference type="PANTHER" id="PTHR21641:SF0">
    <property type="entry name" value="RNA-BINDING PROTEIN EIF1AD-RELATED"/>
    <property type="match status" value="1"/>
</dbReference>
<accession>A0AA39FFK8</accession>
<evidence type="ECO:0000256" key="1">
    <source>
        <dbReference type="ARBA" id="ARBA00007340"/>
    </source>
</evidence>
<keyword evidence="5" id="KW-0648">Protein biosynthesis</keyword>
<reference evidence="8" key="2">
    <citation type="submission" date="2023-03" db="EMBL/GenBank/DDBJ databases">
        <authorList>
            <person name="Inwood S.N."/>
            <person name="Skelly J.G."/>
            <person name="Guhlin J."/>
            <person name="Harrop T.W.R."/>
            <person name="Goldson S.G."/>
            <person name="Dearden P.K."/>
        </authorList>
    </citation>
    <scope>NUCLEOTIDE SEQUENCE</scope>
    <source>
        <strain evidence="8">Lincoln</strain>
        <tissue evidence="8">Whole body</tissue>
    </source>
</reference>